<evidence type="ECO:0000256" key="3">
    <source>
        <dbReference type="ARBA" id="ARBA00023015"/>
    </source>
</evidence>
<dbReference type="Proteomes" id="UP000053599">
    <property type="component" value="Unassembled WGS sequence"/>
</dbReference>
<reference evidence="9 10" key="1">
    <citation type="submission" date="2015-01" db="EMBL/GenBank/DDBJ databases">
        <title>The Genome Sequence of Exophiala sideris CBS121828.</title>
        <authorList>
            <consortium name="The Broad Institute Genomics Platform"/>
            <person name="Cuomo C."/>
            <person name="de Hoog S."/>
            <person name="Gorbushina A."/>
            <person name="Stielow B."/>
            <person name="Teixiera M."/>
            <person name="Abouelleil A."/>
            <person name="Chapman S.B."/>
            <person name="Priest M."/>
            <person name="Young S.K."/>
            <person name="Wortman J."/>
            <person name="Nusbaum C."/>
            <person name="Birren B."/>
        </authorList>
    </citation>
    <scope>NUCLEOTIDE SEQUENCE [LARGE SCALE GENOMIC DNA]</scope>
    <source>
        <strain evidence="9 10">CBS 121828</strain>
    </source>
</reference>
<feature type="domain" description="Zn(2)-C6 fungal-type" evidence="8">
    <location>
        <begin position="28"/>
        <end position="58"/>
    </location>
</feature>
<accession>A0A0D1XGL4</accession>
<dbReference type="CDD" id="cd00067">
    <property type="entry name" value="GAL4"/>
    <property type="match status" value="1"/>
</dbReference>
<dbReference type="HOGENOM" id="CLU_011017_2_0_1"/>
<evidence type="ECO:0000256" key="6">
    <source>
        <dbReference type="ARBA" id="ARBA00023242"/>
    </source>
</evidence>
<dbReference type="CDD" id="cd12148">
    <property type="entry name" value="fungal_TF_MHR"/>
    <property type="match status" value="1"/>
</dbReference>
<dbReference type="SUPFAM" id="SSF57701">
    <property type="entry name" value="Zn2/Cys6 DNA-binding domain"/>
    <property type="match status" value="1"/>
</dbReference>
<dbReference type="AlphaFoldDB" id="A0A0D1XGL4"/>
<feature type="compositionally biased region" description="Polar residues" evidence="7">
    <location>
        <begin position="72"/>
        <end position="82"/>
    </location>
</feature>
<dbReference type="SMART" id="SM00066">
    <property type="entry name" value="GAL4"/>
    <property type="match status" value="1"/>
</dbReference>
<keyword evidence="5" id="KW-0804">Transcription</keyword>
<name>A0A0D1XGL4_9EURO</name>
<protein>
    <recommendedName>
        <fullName evidence="8">Zn(2)-C6 fungal-type domain-containing protein</fullName>
    </recommendedName>
</protein>
<evidence type="ECO:0000313" key="10">
    <source>
        <dbReference type="Proteomes" id="UP000053599"/>
    </source>
</evidence>
<dbReference type="EMBL" id="KN846951">
    <property type="protein sequence ID" value="KIV87316.1"/>
    <property type="molecule type" value="Genomic_DNA"/>
</dbReference>
<proteinExistence type="predicted"/>
<dbReference type="SMART" id="SM00906">
    <property type="entry name" value="Fungal_trans"/>
    <property type="match status" value="1"/>
</dbReference>
<feature type="region of interest" description="Disordered" evidence="7">
    <location>
        <begin position="60"/>
        <end position="82"/>
    </location>
</feature>
<keyword evidence="4" id="KW-0238">DNA-binding</keyword>
<dbReference type="GO" id="GO:0006351">
    <property type="term" value="P:DNA-templated transcription"/>
    <property type="evidence" value="ECO:0007669"/>
    <property type="project" value="InterPro"/>
</dbReference>
<dbReference type="GO" id="GO:0005634">
    <property type="term" value="C:nucleus"/>
    <property type="evidence" value="ECO:0007669"/>
    <property type="project" value="UniProtKB-SubCell"/>
</dbReference>
<keyword evidence="6" id="KW-0539">Nucleus</keyword>
<dbReference type="InterPro" id="IPR001138">
    <property type="entry name" value="Zn2Cys6_DnaBD"/>
</dbReference>
<dbReference type="GO" id="GO:0000981">
    <property type="term" value="F:DNA-binding transcription factor activity, RNA polymerase II-specific"/>
    <property type="evidence" value="ECO:0007669"/>
    <property type="project" value="InterPro"/>
</dbReference>
<evidence type="ECO:0000256" key="7">
    <source>
        <dbReference type="SAM" id="MobiDB-lite"/>
    </source>
</evidence>
<evidence type="ECO:0000313" key="9">
    <source>
        <dbReference type="EMBL" id="KIV87316.1"/>
    </source>
</evidence>
<dbReference type="GO" id="GO:0008270">
    <property type="term" value="F:zinc ion binding"/>
    <property type="evidence" value="ECO:0007669"/>
    <property type="project" value="InterPro"/>
</dbReference>
<comment type="subcellular location">
    <subcellularLocation>
        <location evidence="1">Nucleus</location>
    </subcellularLocation>
</comment>
<evidence type="ECO:0000256" key="4">
    <source>
        <dbReference type="ARBA" id="ARBA00023125"/>
    </source>
</evidence>
<keyword evidence="2" id="KW-0479">Metal-binding</keyword>
<dbReference type="Pfam" id="PF00172">
    <property type="entry name" value="Zn_clus"/>
    <property type="match status" value="1"/>
</dbReference>
<dbReference type="PROSITE" id="PS50048">
    <property type="entry name" value="ZN2_CY6_FUNGAL_2"/>
    <property type="match status" value="1"/>
</dbReference>
<organism evidence="9 10">
    <name type="scientific">Exophiala sideris</name>
    <dbReference type="NCBI Taxonomy" id="1016849"/>
    <lineage>
        <taxon>Eukaryota</taxon>
        <taxon>Fungi</taxon>
        <taxon>Dikarya</taxon>
        <taxon>Ascomycota</taxon>
        <taxon>Pezizomycotina</taxon>
        <taxon>Eurotiomycetes</taxon>
        <taxon>Chaetothyriomycetidae</taxon>
        <taxon>Chaetothyriales</taxon>
        <taxon>Herpotrichiellaceae</taxon>
        <taxon>Exophiala</taxon>
    </lineage>
</organism>
<dbReference type="OrthoDB" id="3862662at2759"/>
<feature type="region of interest" description="Disordered" evidence="7">
    <location>
        <begin position="584"/>
        <end position="611"/>
    </location>
</feature>
<feature type="compositionally biased region" description="Basic and acidic residues" evidence="7">
    <location>
        <begin position="1"/>
        <end position="10"/>
    </location>
</feature>
<evidence type="ECO:0000256" key="1">
    <source>
        <dbReference type="ARBA" id="ARBA00004123"/>
    </source>
</evidence>
<keyword evidence="3" id="KW-0805">Transcription regulation</keyword>
<feature type="region of interest" description="Disordered" evidence="7">
    <location>
        <begin position="1"/>
        <end position="20"/>
    </location>
</feature>
<sequence>MEMLPGRDESGQPDPTGTGISRALVPRACEACARKKTRCDMRRPICSLCHRTGASCAYPTYRKKPPRRDQLGRTNRTSSADGNTVGVCNIEAAIDGGVCDEVERTLHFPSTDTLGQQIKSPFRAEDLFDENQLPTEHLIFDFDQPTASTSLFDLQFSPVEGHQRSLSHSSFSNIATDGPLQHGLNPGQSDLEDVCRFNHNPDTFEKGSNCAVSVAHAENTGLSGNHTGTSVPGDAGSTLASEAHRTIQPLYSIDIPKDDATHLLKLFFEKVQPAFPLLHQPGVLVQYSSGSWNDEQDPKHLDFESALLLNGIFALAARFDERDGSWPSSHRIRENVFGTTAQALFDMANRERADEHLSLKYLQGCILLTYFQLTSRPSFQAWVLIGLCSRIGHALSLHQIDRDSTPSRQQQISDQEWADKEEQRRAWWVIVQMDNFASYIGGRPPNIDLRRADVLLPVSDEDWFELRPSPSALVSYESPATIWSSLVDTENQDAYAWFLVGNGLCRAAQEEFEKRDWSRERLIIIQSAIQCFLLGLPPRLRLSLGNMAFGERTFRETNWIIATHLVILSAKTVLGLGFQATSTTTNQPQDGMRQQSSANEATSPSFSVGSPPQQYAQLIQEHMRAIRMWSPDYIPLASPLIANALVGPAAKFSDLNDVASALDGKLLEMVLKRFAEYWGIGAFCLELVKALRSSQPLGTCNSGSLGSTWVQSTVQRAKFLQTHQNDWTA</sequence>
<dbReference type="PANTHER" id="PTHR47338">
    <property type="entry name" value="ZN(II)2CYS6 TRANSCRIPTION FACTOR (EUROFUNG)-RELATED"/>
    <property type="match status" value="1"/>
</dbReference>
<gene>
    <name evidence="9" type="ORF">PV11_02871</name>
</gene>
<dbReference type="InterPro" id="IPR007219">
    <property type="entry name" value="XnlR_reg_dom"/>
</dbReference>
<dbReference type="PROSITE" id="PS00463">
    <property type="entry name" value="ZN2_CY6_FUNGAL_1"/>
    <property type="match status" value="1"/>
</dbReference>
<evidence type="ECO:0000256" key="2">
    <source>
        <dbReference type="ARBA" id="ARBA00022723"/>
    </source>
</evidence>
<dbReference type="Gene3D" id="4.10.240.10">
    <property type="entry name" value="Zn(2)-C6 fungal-type DNA-binding domain"/>
    <property type="match status" value="1"/>
</dbReference>
<dbReference type="PANTHER" id="PTHR47338:SF10">
    <property type="entry name" value="TRANSCRIPTION FACTOR DOMAIN-CONTAINING PROTEIN-RELATED"/>
    <property type="match status" value="1"/>
</dbReference>
<evidence type="ECO:0000256" key="5">
    <source>
        <dbReference type="ARBA" id="ARBA00023163"/>
    </source>
</evidence>
<dbReference type="InterPro" id="IPR036864">
    <property type="entry name" value="Zn2-C6_fun-type_DNA-bd_sf"/>
</dbReference>
<dbReference type="Pfam" id="PF04082">
    <property type="entry name" value="Fungal_trans"/>
    <property type="match status" value="1"/>
</dbReference>
<dbReference type="InterPro" id="IPR050815">
    <property type="entry name" value="TF_fung"/>
</dbReference>
<dbReference type="STRING" id="1016849.A0A0D1XGL4"/>
<evidence type="ECO:0000259" key="8">
    <source>
        <dbReference type="PROSITE" id="PS50048"/>
    </source>
</evidence>
<dbReference type="GO" id="GO:0003677">
    <property type="term" value="F:DNA binding"/>
    <property type="evidence" value="ECO:0007669"/>
    <property type="project" value="UniProtKB-KW"/>
</dbReference>